<sequence>MEIDYARCRSLYHRCCRSNNRSVAQSRHYRQSRLARQRNTVASTWRTLLYPRSIPCGPRLLRISGIRRLLVFSHPRHGRLMCSPRPALSLYNIKHHVFTSSTRRKAVSSAMLGSLESAILQANEILHPPPLTLLCAKSLASTYPPHGSLSD</sequence>
<gene>
    <name evidence="1" type="ORF">KVV02_002027</name>
</gene>
<accession>A0A9P8A6D9</accession>
<proteinExistence type="predicted"/>
<evidence type="ECO:0000313" key="2">
    <source>
        <dbReference type="Proteomes" id="UP000717515"/>
    </source>
</evidence>
<reference evidence="1" key="1">
    <citation type="submission" date="2021-07" db="EMBL/GenBank/DDBJ databases">
        <title>Draft genome of Mortierella alpina, strain LL118, isolated from an aspen leaf litter sample.</title>
        <authorList>
            <person name="Yang S."/>
            <person name="Vinatzer B.A."/>
        </authorList>
    </citation>
    <scope>NUCLEOTIDE SEQUENCE</scope>
    <source>
        <strain evidence="1">LL118</strain>
    </source>
</reference>
<evidence type="ECO:0000313" key="1">
    <source>
        <dbReference type="EMBL" id="KAG9325173.1"/>
    </source>
</evidence>
<name>A0A9P8A6D9_MORAP</name>
<comment type="caution">
    <text evidence="1">The sequence shown here is derived from an EMBL/GenBank/DDBJ whole genome shotgun (WGS) entry which is preliminary data.</text>
</comment>
<organism evidence="1 2">
    <name type="scientific">Mortierella alpina</name>
    <name type="common">Oleaginous fungus</name>
    <name type="synonym">Mortierella renispora</name>
    <dbReference type="NCBI Taxonomy" id="64518"/>
    <lineage>
        <taxon>Eukaryota</taxon>
        <taxon>Fungi</taxon>
        <taxon>Fungi incertae sedis</taxon>
        <taxon>Mucoromycota</taxon>
        <taxon>Mortierellomycotina</taxon>
        <taxon>Mortierellomycetes</taxon>
        <taxon>Mortierellales</taxon>
        <taxon>Mortierellaceae</taxon>
        <taxon>Mortierella</taxon>
    </lineage>
</organism>
<dbReference type="EMBL" id="JAIFTL010000046">
    <property type="protein sequence ID" value="KAG9325173.1"/>
    <property type="molecule type" value="Genomic_DNA"/>
</dbReference>
<protein>
    <submittedName>
        <fullName evidence="1">Uncharacterized protein</fullName>
    </submittedName>
</protein>
<dbReference type="AlphaFoldDB" id="A0A9P8A6D9"/>
<dbReference type="Proteomes" id="UP000717515">
    <property type="component" value="Unassembled WGS sequence"/>
</dbReference>